<evidence type="ECO:0000313" key="8">
    <source>
        <dbReference type="Proteomes" id="UP001499924"/>
    </source>
</evidence>
<reference evidence="8" key="1">
    <citation type="journal article" date="2019" name="Int. J. Syst. Evol. Microbiol.">
        <title>The Global Catalogue of Microorganisms (GCM) 10K type strain sequencing project: providing services to taxonomists for standard genome sequencing and annotation.</title>
        <authorList>
            <consortium name="The Broad Institute Genomics Platform"/>
            <consortium name="The Broad Institute Genome Sequencing Center for Infectious Disease"/>
            <person name="Wu L."/>
            <person name="Ma J."/>
        </authorList>
    </citation>
    <scope>NUCLEOTIDE SEQUENCE [LARGE SCALE GENOMIC DNA]</scope>
    <source>
        <strain evidence="8">JCM 15614</strain>
    </source>
</reference>
<accession>A0ABP6PHN6</accession>
<dbReference type="InterPro" id="IPR007627">
    <property type="entry name" value="RNA_pol_sigma70_r2"/>
</dbReference>
<dbReference type="InterPro" id="IPR039425">
    <property type="entry name" value="RNA_pol_sigma-70-like"/>
</dbReference>
<dbReference type="NCBIfam" id="TIGR02937">
    <property type="entry name" value="sigma70-ECF"/>
    <property type="match status" value="1"/>
</dbReference>
<dbReference type="InterPro" id="IPR013324">
    <property type="entry name" value="RNA_pol_sigma_r3/r4-like"/>
</dbReference>
<evidence type="ECO:0000313" key="7">
    <source>
        <dbReference type="EMBL" id="GAA3178993.1"/>
    </source>
</evidence>
<dbReference type="EMBL" id="BAAAVV010000010">
    <property type="protein sequence ID" value="GAA3178993.1"/>
    <property type="molecule type" value="Genomic_DNA"/>
</dbReference>
<keyword evidence="4" id="KW-0238">DNA-binding</keyword>
<feature type="domain" description="RNA polymerase sigma-70 region 2" evidence="6">
    <location>
        <begin position="33"/>
        <end position="99"/>
    </location>
</feature>
<gene>
    <name evidence="7" type="ORF">GCM10010531_36260</name>
</gene>
<evidence type="ECO:0000256" key="4">
    <source>
        <dbReference type="ARBA" id="ARBA00023125"/>
    </source>
</evidence>
<keyword evidence="5" id="KW-0804">Transcription</keyword>
<proteinExistence type="inferred from homology"/>
<dbReference type="PANTHER" id="PTHR43133:SF8">
    <property type="entry name" value="RNA POLYMERASE SIGMA FACTOR HI_1459-RELATED"/>
    <property type="match status" value="1"/>
</dbReference>
<keyword evidence="2" id="KW-0805">Transcription regulation</keyword>
<evidence type="ECO:0000256" key="3">
    <source>
        <dbReference type="ARBA" id="ARBA00023082"/>
    </source>
</evidence>
<name>A0ABP6PHN6_9ACTN</name>
<dbReference type="InterPro" id="IPR013325">
    <property type="entry name" value="RNA_pol_sigma_r2"/>
</dbReference>
<comment type="caution">
    <text evidence="7">The sequence shown here is derived from an EMBL/GenBank/DDBJ whole genome shotgun (WGS) entry which is preliminary data.</text>
</comment>
<dbReference type="Proteomes" id="UP001499924">
    <property type="component" value="Unassembled WGS sequence"/>
</dbReference>
<dbReference type="InterPro" id="IPR036388">
    <property type="entry name" value="WH-like_DNA-bd_sf"/>
</dbReference>
<dbReference type="SUPFAM" id="SSF88946">
    <property type="entry name" value="Sigma2 domain of RNA polymerase sigma factors"/>
    <property type="match status" value="1"/>
</dbReference>
<keyword evidence="8" id="KW-1185">Reference proteome</keyword>
<dbReference type="Pfam" id="PF04542">
    <property type="entry name" value="Sigma70_r2"/>
    <property type="match status" value="1"/>
</dbReference>
<evidence type="ECO:0000256" key="1">
    <source>
        <dbReference type="ARBA" id="ARBA00010641"/>
    </source>
</evidence>
<dbReference type="Gene3D" id="1.10.1740.10">
    <property type="match status" value="1"/>
</dbReference>
<dbReference type="Gene3D" id="1.10.10.10">
    <property type="entry name" value="Winged helix-like DNA-binding domain superfamily/Winged helix DNA-binding domain"/>
    <property type="match status" value="1"/>
</dbReference>
<dbReference type="SUPFAM" id="SSF88659">
    <property type="entry name" value="Sigma3 and sigma4 domains of RNA polymerase sigma factors"/>
    <property type="match status" value="1"/>
</dbReference>
<evidence type="ECO:0000256" key="5">
    <source>
        <dbReference type="ARBA" id="ARBA00023163"/>
    </source>
</evidence>
<organism evidence="7 8">
    <name type="scientific">Blastococcus jejuensis</name>
    <dbReference type="NCBI Taxonomy" id="351224"/>
    <lineage>
        <taxon>Bacteria</taxon>
        <taxon>Bacillati</taxon>
        <taxon>Actinomycetota</taxon>
        <taxon>Actinomycetes</taxon>
        <taxon>Geodermatophilales</taxon>
        <taxon>Geodermatophilaceae</taxon>
        <taxon>Blastococcus</taxon>
    </lineage>
</organism>
<sequence>MSLTYSTDAPAPTDRATLVALSCGDDAAWRSTVRRYEGLLRASARAVLRTEADVDEAVQRTWVLLFRNADRIQESACLPGWLSTTARREALAVLRSQQRAVPTEDVADRVSPVEADLAGDLMRRELSEALGRAVDRLPATQRRLVQAMLREEQSYDALSRELAIPRGSLGPLRGRAVRALRAQLEPSLR</sequence>
<keyword evidence="3" id="KW-0731">Sigma factor</keyword>
<dbReference type="PANTHER" id="PTHR43133">
    <property type="entry name" value="RNA POLYMERASE ECF-TYPE SIGMA FACTO"/>
    <property type="match status" value="1"/>
</dbReference>
<comment type="similarity">
    <text evidence="1">Belongs to the sigma-70 factor family. ECF subfamily.</text>
</comment>
<evidence type="ECO:0000259" key="6">
    <source>
        <dbReference type="Pfam" id="PF04542"/>
    </source>
</evidence>
<evidence type="ECO:0000256" key="2">
    <source>
        <dbReference type="ARBA" id="ARBA00023015"/>
    </source>
</evidence>
<protein>
    <submittedName>
        <fullName evidence="7">Sigma-70 family RNA polymerase sigma factor</fullName>
    </submittedName>
</protein>
<dbReference type="RefSeq" id="WP_344690430.1">
    <property type="nucleotide sequence ID" value="NZ_BAAAVV010000010.1"/>
</dbReference>
<dbReference type="InterPro" id="IPR014284">
    <property type="entry name" value="RNA_pol_sigma-70_dom"/>
</dbReference>